<evidence type="ECO:0000256" key="5">
    <source>
        <dbReference type="ARBA" id="ARBA00022692"/>
    </source>
</evidence>
<evidence type="ECO:0000256" key="8">
    <source>
        <dbReference type="SAM" id="MobiDB-lite"/>
    </source>
</evidence>
<protein>
    <recommendedName>
        <fullName evidence="10">Type II secretion system protein N</fullName>
    </recommendedName>
</protein>
<sequence>MRRWGRRIGLLALFLLGALVTTAITLPARVAWSVAGDIVPVRLHEPEGTVWSGRATGLTYRGTTLHGVEWRIHPAALLGGRLEATLRARGDNGDLAAQLAAAPGGRVEVRDALARLDVDTVLDWARRGGLAFTVDGILDATLRRLVVDGRRPVTADGRLRWESAALNLGEHYPLGTLTLDLAPGGNGGITATLSADGGVLTVDGKADVTADGTFHARLELAPRPGREEAGRALARRLNLANPDGTTVLEASGDRSGVRASQNAGD</sequence>
<keyword evidence="4" id="KW-0997">Cell inner membrane</keyword>
<evidence type="ECO:0000256" key="1">
    <source>
        <dbReference type="ARBA" id="ARBA00004533"/>
    </source>
</evidence>
<keyword evidence="7" id="KW-0472">Membrane</keyword>
<dbReference type="GO" id="GO:0005886">
    <property type="term" value="C:plasma membrane"/>
    <property type="evidence" value="ECO:0007669"/>
    <property type="project" value="UniProtKB-SubCell"/>
</dbReference>
<dbReference type="GO" id="GO:0015031">
    <property type="term" value="P:protein transport"/>
    <property type="evidence" value="ECO:0007669"/>
    <property type="project" value="UniProtKB-KW"/>
</dbReference>
<evidence type="ECO:0000256" key="6">
    <source>
        <dbReference type="ARBA" id="ARBA00022927"/>
    </source>
</evidence>
<keyword evidence="3" id="KW-1003">Cell membrane</keyword>
<keyword evidence="6" id="KW-0653">Protein transport</keyword>
<organism evidence="9">
    <name type="scientific">uncultured organism</name>
    <dbReference type="NCBI Taxonomy" id="155900"/>
    <lineage>
        <taxon>unclassified sequences</taxon>
        <taxon>environmental samples</taxon>
    </lineage>
</organism>
<feature type="region of interest" description="Disordered" evidence="8">
    <location>
        <begin position="243"/>
        <end position="265"/>
    </location>
</feature>
<evidence type="ECO:0000313" key="9">
    <source>
        <dbReference type="EMBL" id="QEA07837.1"/>
    </source>
</evidence>
<dbReference type="Pfam" id="PF01203">
    <property type="entry name" value="T2SSN"/>
    <property type="match status" value="1"/>
</dbReference>
<evidence type="ECO:0000256" key="2">
    <source>
        <dbReference type="ARBA" id="ARBA00022448"/>
    </source>
</evidence>
<comment type="subcellular location">
    <subcellularLocation>
        <location evidence="1">Cell inner membrane</location>
    </subcellularLocation>
</comment>
<evidence type="ECO:0008006" key="10">
    <source>
        <dbReference type="Google" id="ProtNLM"/>
    </source>
</evidence>
<dbReference type="AlphaFoldDB" id="A0A5B8RLB7"/>
<evidence type="ECO:0000256" key="7">
    <source>
        <dbReference type="ARBA" id="ARBA00023136"/>
    </source>
</evidence>
<keyword evidence="5" id="KW-0812">Transmembrane</keyword>
<reference evidence="9" key="1">
    <citation type="submission" date="2019-06" db="EMBL/GenBank/DDBJ databases">
        <authorList>
            <person name="Murdoch R.W."/>
            <person name="Fathepure B."/>
        </authorList>
    </citation>
    <scope>NUCLEOTIDE SEQUENCE</scope>
</reference>
<dbReference type="EMBL" id="MN079402">
    <property type="protein sequence ID" value="QEA07837.1"/>
    <property type="molecule type" value="Genomic_DNA"/>
</dbReference>
<proteinExistence type="predicted"/>
<evidence type="ECO:0000256" key="4">
    <source>
        <dbReference type="ARBA" id="ARBA00022519"/>
    </source>
</evidence>
<gene>
    <name evidence="9" type="ORF">KBTEX_04202</name>
</gene>
<evidence type="ECO:0000256" key="3">
    <source>
        <dbReference type="ARBA" id="ARBA00022475"/>
    </source>
</evidence>
<name>A0A5B8RLB7_9ZZZZ</name>
<accession>A0A5B8RLB7</accession>
<dbReference type="InterPro" id="IPR022792">
    <property type="entry name" value="T2SS_protein-GspN"/>
</dbReference>
<keyword evidence="2" id="KW-0813">Transport</keyword>